<sequence length="166" mass="18150">MQRPGGSATVAPINPDPMAYYSPEPPEPKQKPQPEPQPVPQPDPEQSRSPVGSDSYHLDFSGTDYLPSISGAEYTYDFELFGSYTPGPYPQHYGTPSAASSSWMPNEGPAPNDFLPIFTTPPPEPNDNVGRRGHPERDRRLPNRRPLGFLRSPLSGRSSKVVGCTS</sequence>
<feature type="compositionally biased region" description="Pro residues" evidence="1">
    <location>
        <begin position="33"/>
        <end position="43"/>
    </location>
</feature>
<dbReference type="KEGG" id="ghi:107892570"/>
<reference evidence="3" key="2">
    <citation type="submission" date="2025-08" db="UniProtKB">
        <authorList>
            <consortium name="RefSeq"/>
        </authorList>
    </citation>
    <scope>IDENTIFICATION</scope>
</reference>
<feature type="compositionally biased region" description="Basic and acidic residues" evidence="1">
    <location>
        <begin position="129"/>
        <end position="141"/>
    </location>
</feature>
<accession>A0A1U8I4J2</accession>
<feature type="region of interest" description="Disordered" evidence="1">
    <location>
        <begin position="87"/>
        <end position="166"/>
    </location>
</feature>
<proteinExistence type="predicted"/>
<dbReference type="PaxDb" id="3635-A0A1U8I4J2"/>
<dbReference type="OrthoDB" id="1751334at2759"/>
<reference evidence="2" key="1">
    <citation type="journal article" date="2020" name="Nat. Genet.">
        <title>Genomic diversifications of five Gossypium allopolyploid species and their impact on cotton improvement.</title>
        <authorList>
            <person name="Chen Z.J."/>
            <person name="Sreedasyam A."/>
            <person name="Ando A."/>
            <person name="Song Q."/>
            <person name="De Santiago L.M."/>
            <person name="Hulse-Kemp A.M."/>
            <person name="Ding M."/>
            <person name="Ye W."/>
            <person name="Kirkbride R.C."/>
            <person name="Jenkins J."/>
            <person name="Plott C."/>
            <person name="Lovell J."/>
            <person name="Lin Y.M."/>
            <person name="Vaughn R."/>
            <person name="Liu B."/>
            <person name="Simpson S."/>
            <person name="Scheffler B.E."/>
            <person name="Wen L."/>
            <person name="Saski C.A."/>
            <person name="Grover C.E."/>
            <person name="Hu G."/>
            <person name="Conover J.L."/>
            <person name="Carlson J.W."/>
            <person name="Shu S."/>
            <person name="Boston L.B."/>
            <person name="Williams M."/>
            <person name="Peterson D.G."/>
            <person name="McGee K."/>
            <person name="Jones D.C."/>
            <person name="Wendel J.F."/>
            <person name="Stelly D.M."/>
            <person name="Grimwood J."/>
            <person name="Schmutz J."/>
        </authorList>
    </citation>
    <scope>NUCLEOTIDE SEQUENCE [LARGE SCALE GENOMIC DNA]</scope>
    <source>
        <strain evidence="2">cv. TM-1</strain>
    </source>
</reference>
<evidence type="ECO:0000256" key="1">
    <source>
        <dbReference type="SAM" id="MobiDB-lite"/>
    </source>
</evidence>
<evidence type="ECO:0000313" key="3">
    <source>
        <dbReference type="RefSeq" id="XP_016673126.1"/>
    </source>
</evidence>
<keyword evidence="2" id="KW-1185">Reference proteome</keyword>
<organism evidence="2 3">
    <name type="scientific">Gossypium hirsutum</name>
    <name type="common">Upland cotton</name>
    <name type="synonym">Gossypium mexicanum</name>
    <dbReference type="NCBI Taxonomy" id="3635"/>
    <lineage>
        <taxon>Eukaryota</taxon>
        <taxon>Viridiplantae</taxon>
        <taxon>Streptophyta</taxon>
        <taxon>Embryophyta</taxon>
        <taxon>Tracheophyta</taxon>
        <taxon>Spermatophyta</taxon>
        <taxon>Magnoliopsida</taxon>
        <taxon>eudicotyledons</taxon>
        <taxon>Gunneridae</taxon>
        <taxon>Pentapetalae</taxon>
        <taxon>rosids</taxon>
        <taxon>malvids</taxon>
        <taxon>Malvales</taxon>
        <taxon>Malvaceae</taxon>
        <taxon>Malvoideae</taxon>
        <taxon>Gossypium</taxon>
    </lineage>
</organism>
<dbReference type="AlphaFoldDB" id="A0A1U8I4J2"/>
<dbReference type="RefSeq" id="XP_016673126.1">
    <property type="nucleotide sequence ID" value="XM_016817637.1"/>
</dbReference>
<dbReference type="Proteomes" id="UP000818029">
    <property type="component" value="Chromosome D09"/>
</dbReference>
<protein>
    <submittedName>
        <fullName evidence="3">Tyrosine-protein phosphatase non-receptor type 23-like</fullName>
    </submittedName>
</protein>
<evidence type="ECO:0000313" key="2">
    <source>
        <dbReference type="Proteomes" id="UP000818029"/>
    </source>
</evidence>
<gene>
    <name evidence="3" type="primary">LOC107892570</name>
</gene>
<dbReference type="GeneID" id="107892570"/>
<name>A0A1U8I4J2_GOSHI</name>
<feature type="region of interest" description="Disordered" evidence="1">
    <location>
        <begin position="1"/>
        <end position="64"/>
    </location>
</feature>